<dbReference type="InterPro" id="IPR003439">
    <property type="entry name" value="ABC_transporter-like_ATP-bd"/>
</dbReference>
<organism evidence="5 6">
    <name type="scientific">Candidatus Tanganyikabacteria bacterium</name>
    <dbReference type="NCBI Taxonomy" id="2961651"/>
    <lineage>
        <taxon>Bacteria</taxon>
        <taxon>Bacillati</taxon>
        <taxon>Candidatus Sericytochromatia</taxon>
        <taxon>Candidatus Tanganyikabacteria</taxon>
    </lineage>
</organism>
<dbReference type="PROSITE" id="PS00211">
    <property type="entry name" value="ABC_TRANSPORTER_1"/>
    <property type="match status" value="1"/>
</dbReference>
<dbReference type="GO" id="GO:0005524">
    <property type="term" value="F:ATP binding"/>
    <property type="evidence" value="ECO:0007669"/>
    <property type="project" value="UniProtKB-KW"/>
</dbReference>
<dbReference type="PANTHER" id="PTHR24220">
    <property type="entry name" value="IMPORT ATP-BINDING PROTEIN"/>
    <property type="match status" value="1"/>
</dbReference>
<dbReference type="GO" id="GO:0016887">
    <property type="term" value="F:ATP hydrolysis activity"/>
    <property type="evidence" value="ECO:0007669"/>
    <property type="project" value="InterPro"/>
</dbReference>
<gene>
    <name evidence="5" type="ORF">FJZ00_14690</name>
</gene>
<dbReference type="Gene3D" id="3.40.50.300">
    <property type="entry name" value="P-loop containing nucleotide triphosphate hydrolases"/>
    <property type="match status" value="1"/>
</dbReference>
<comment type="caution">
    <text evidence="5">The sequence shown here is derived from an EMBL/GenBank/DDBJ whole genome shotgun (WGS) entry which is preliminary data.</text>
</comment>
<evidence type="ECO:0000256" key="2">
    <source>
        <dbReference type="ARBA" id="ARBA00022741"/>
    </source>
</evidence>
<evidence type="ECO:0000313" key="5">
    <source>
        <dbReference type="EMBL" id="MBM3276399.1"/>
    </source>
</evidence>
<dbReference type="GO" id="GO:0022857">
    <property type="term" value="F:transmembrane transporter activity"/>
    <property type="evidence" value="ECO:0007669"/>
    <property type="project" value="TreeGrafter"/>
</dbReference>
<feature type="domain" description="ABC transporter" evidence="4">
    <location>
        <begin position="2"/>
        <end position="234"/>
    </location>
</feature>
<keyword evidence="3 5" id="KW-0067">ATP-binding</keyword>
<dbReference type="SMART" id="SM00382">
    <property type="entry name" value="AAA"/>
    <property type="match status" value="1"/>
</dbReference>
<name>A0A937X5R5_9BACT</name>
<dbReference type="InterPro" id="IPR027417">
    <property type="entry name" value="P-loop_NTPase"/>
</dbReference>
<dbReference type="Proteomes" id="UP000703893">
    <property type="component" value="Unassembled WGS sequence"/>
</dbReference>
<evidence type="ECO:0000256" key="1">
    <source>
        <dbReference type="ARBA" id="ARBA00022448"/>
    </source>
</evidence>
<reference evidence="5 6" key="1">
    <citation type="submission" date="2019-03" db="EMBL/GenBank/DDBJ databases">
        <title>Lake Tanganyika Metagenome-Assembled Genomes (MAGs).</title>
        <authorList>
            <person name="Tran P."/>
        </authorList>
    </citation>
    <scope>NUCLEOTIDE SEQUENCE [LARGE SCALE GENOMIC DNA]</scope>
    <source>
        <strain evidence="5">K_DeepCast_65m_m2_236</strain>
    </source>
</reference>
<proteinExistence type="predicted"/>
<dbReference type="FunFam" id="3.40.50.300:FF:000032">
    <property type="entry name" value="Export ABC transporter ATP-binding protein"/>
    <property type="match status" value="1"/>
</dbReference>
<evidence type="ECO:0000313" key="6">
    <source>
        <dbReference type="Proteomes" id="UP000703893"/>
    </source>
</evidence>
<dbReference type="AlphaFoldDB" id="A0A937X5R5"/>
<dbReference type="InterPro" id="IPR003593">
    <property type="entry name" value="AAA+_ATPase"/>
</dbReference>
<dbReference type="PANTHER" id="PTHR24220:SF86">
    <property type="entry name" value="ABC TRANSPORTER ABCH.1"/>
    <property type="match status" value="1"/>
</dbReference>
<dbReference type="InterPro" id="IPR015854">
    <property type="entry name" value="ABC_transpr_LolD-like"/>
</dbReference>
<dbReference type="EMBL" id="VGJX01001006">
    <property type="protein sequence ID" value="MBM3276399.1"/>
    <property type="molecule type" value="Genomic_DNA"/>
</dbReference>
<accession>A0A937X5R5</accession>
<dbReference type="InterPro" id="IPR017911">
    <property type="entry name" value="MacB-like_ATP-bd"/>
</dbReference>
<dbReference type="CDD" id="cd03255">
    <property type="entry name" value="ABC_MJ0796_LolCDE_FtsE"/>
    <property type="match status" value="1"/>
</dbReference>
<keyword evidence="2" id="KW-0547">Nucleotide-binding</keyword>
<keyword evidence="1" id="KW-0813">Transport</keyword>
<evidence type="ECO:0000256" key="3">
    <source>
        <dbReference type="ARBA" id="ARBA00022840"/>
    </source>
</evidence>
<dbReference type="GO" id="GO:0005886">
    <property type="term" value="C:plasma membrane"/>
    <property type="evidence" value="ECO:0007669"/>
    <property type="project" value="TreeGrafter"/>
</dbReference>
<dbReference type="GO" id="GO:0098796">
    <property type="term" value="C:membrane protein complex"/>
    <property type="evidence" value="ECO:0007669"/>
    <property type="project" value="UniProtKB-ARBA"/>
</dbReference>
<evidence type="ECO:0000259" key="4">
    <source>
        <dbReference type="PROSITE" id="PS50893"/>
    </source>
</evidence>
<dbReference type="InterPro" id="IPR017871">
    <property type="entry name" value="ABC_transporter-like_CS"/>
</dbReference>
<sequence length="234" mass="25286">MIQIRDVVKRYEMGDAAFNALDGVSLQIREGELVAIMGASGSGKSTLMNLIGCLDRPTSGEILIDGVSLANLEDDDLATLRNRKVGFVFQQFNLLARTTATENVELPMVYAGVGAAERRMRALAALERVGLAHRASYRPNELSGGQQQRVAVARAIVNNPKLLLADEPTGALDSRTSEDIMALFESLNKRGMTIVIVTHDHDVAMFCHRIIRIRDGKLLSGSAGPADTAEPVEA</sequence>
<dbReference type="PROSITE" id="PS50893">
    <property type="entry name" value="ABC_TRANSPORTER_2"/>
    <property type="match status" value="1"/>
</dbReference>
<dbReference type="Pfam" id="PF00005">
    <property type="entry name" value="ABC_tran"/>
    <property type="match status" value="1"/>
</dbReference>
<dbReference type="SUPFAM" id="SSF52540">
    <property type="entry name" value="P-loop containing nucleoside triphosphate hydrolases"/>
    <property type="match status" value="1"/>
</dbReference>
<protein>
    <submittedName>
        <fullName evidence="5">ABC transporter ATP-binding protein</fullName>
    </submittedName>
</protein>